<keyword evidence="2" id="KW-1185">Reference proteome</keyword>
<dbReference type="OrthoDB" id="6629495at2"/>
<dbReference type="RefSeq" id="WP_055671357.1">
    <property type="nucleotide sequence ID" value="NZ_CXWD01000005.1"/>
</dbReference>
<organism evidence="1 2">
    <name type="scientific">Roseibium alexandrii</name>
    <dbReference type="NCBI Taxonomy" id="388408"/>
    <lineage>
        <taxon>Bacteria</taxon>
        <taxon>Pseudomonadati</taxon>
        <taxon>Pseudomonadota</taxon>
        <taxon>Alphaproteobacteria</taxon>
        <taxon>Hyphomicrobiales</taxon>
        <taxon>Stappiaceae</taxon>
        <taxon>Roseibium</taxon>
    </lineage>
</organism>
<evidence type="ECO:0008006" key="3">
    <source>
        <dbReference type="Google" id="ProtNLM"/>
    </source>
</evidence>
<accession>A0A0M6ZYU0</accession>
<sequence>MPDLKLDKDTRARLNEQIRQYLSDELDTDIGNMEADFLIDFLSGSLGASFYNLGLKDAQALIARKMDDINDELYGMERPDDPVL</sequence>
<proteinExistence type="predicted"/>
<dbReference type="AlphaFoldDB" id="A0A0M6ZYU0"/>
<evidence type="ECO:0000313" key="2">
    <source>
        <dbReference type="Proteomes" id="UP000053235"/>
    </source>
</evidence>
<protein>
    <recommendedName>
        <fullName evidence="3">DUF2164 domain-containing protein</fullName>
    </recommendedName>
</protein>
<reference evidence="2" key="1">
    <citation type="submission" date="2015-07" db="EMBL/GenBank/DDBJ databases">
        <authorList>
            <person name="Rodrigo-Torres Lidia"/>
            <person name="Arahal R.David."/>
        </authorList>
    </citation>
    <scope>NUCLEOTIDE SEQUENCE [LARGE SCALE GENOMIC DNA]</scope>
    <source>
        <strain evidence="2">CECT 5112</strain>
    </source>
</reference>
<dbReference type="STRING" id="388408.LAX5112_01569"/>
<dbReference type="Proteomes" id="UP000053235">
    <property type="component" value="Unassembled WGS sequence"/>
</dbReference>
<dbReference type="InterPro" id="IPR018680">
    <property type="entry name" value="DUF2164"/>
</dbReference>
<name>A0A0M6ZYU0_9HYPH</name>
<evidence type="ECO:0000313" key="1">
    <source>
        <dbReference type="EMBL" id="CTQ67915.1"/>
    </source>
</evidence>
<dbReference type="Pfam" id="PF09932">
    <property type="entry name" value="DUF2164"/>
    <property type="match status" value="1"/>
</dbReference>
<gene>
    <name evidence="1" type="ORF">LAX5112_01569</name>
</gene>
<dbReference type="EMBL" id="CXWD01000005">
    <property type="protein sequence ID" value="CTQ67915.1"/>
    <property type="molecule type" value="Genomic_DNA"/>
</dbReference>